<name>A0A0M9WFG1_9EURO</name>
<evidence type="ECO:0000256" key="6">
    <source>
        <dbReference type="PIRSR" id="PIRSR000189-1"/>
    </source>
</evidence>
<comment type="caution">
    <text evidence="8">The sequence shown here is derived from an EMBL/GenBank/DDBJ whole genome shotgun (WGS) entry which is preliminary data.</text>
</comment>
<protein>
    <recommendedName>
        <fullName evidence="7">FAD dependent oxidoreductase domain-containing protein</fullName>
    </recommendedName>
</protein>
<dbReference type="SUPFAM" id="SSF51971">
    <property type="entry name" value="Nucleotide-binding domain"/>
    <property type="match status" value="1"/>
</dbReference>
<dbReference type="PANTHER" id="PTHR11530">
    <property type="entry name" value="D-AMINO ACID OXIDASE"/>
    <property type="match status" value="1"/>
</dbReference>
<evidence type="ECO:0000256" key="1">
    <source>
        <dbReference type="ARBA" id="ARBA00001974"/>
    </source>
</evidence>
<evidence type="ECO:0000256" key="2">
    <source>
        <dbReference type="ARBA" id="ARBA00006730"/>
    </source>
</evidence>
<dbReference type="Pfam" id="PF01266">
    <property type="entry name" value="DAO"/>
    <property type="match status" value="1"/>
</dbReference>
<dbReference type="GO" id="GO:0071949">
    <property type="term" value="F:FAD binding"/>
    <property type="evidence" value="ECO:0007669"/>
    <property type="project" value="InterPro"/>
</dbReference>
<dbReference type="PIRSF" id="PIRSF000189">
    <property type="entry name" value="D-aa_oxidase"/>
    <property type="match status" value="1"/>
</dbReference>
<keyword evidence="4 6" id="KW-0274">FAD</keyword>
<dbReference type="InterPro" id="IPR006076">
    <property type="entry name" value="FAD-dep_OxRdtase"/>
</dbReference>
<feature type="binding site" evidence="6">
    <location>
        <position position="157"/>
    </location>
    <ligand>
        <name>FAD</name>
        <dbReference type="ChEBI" id="CHEBI:57692"/>
    </ligand>
</feature>
<dbReference type="Proteomes" id="UP000037696">
    <property type="component" value="Unassembled WGS sequence"/>
</dbReference>
<evidence type="ECO:0000256" key="3">
    <source>
        <dbReference type="ARBA" id="ARBA00022630"/>
    </source>
</evidence>
<sequence length="339" mass="38159">MVKVTILGAGVTGMTIASQLPVDYEVTIVGKHLPGDLDKTWASPWAGAVWVGVHNSNKEDQRTQLDGFSGLWHLAEKHPESSVHMAEMMEIMDIGSPDDVWYQGKLPDFRFLSKDELPVGAKYGMKYKTVVITPQVFVVWMRQRLEARGIKFLRANVLALGDLKNLGHDILINASGLGSTTLNDVRDPHLIPYRNQSLVIRDSNYQGLYIRRGPDGYYSTAFARQDGNVYMGGMLTANSTDIIAKEEIRNRIISRVHDNLPQYFPSPKITYYDFVGDHVGYWPSRLTEHGGNRVEKEVLDGQRVIHAYGQFAGGYVNSYGVALKVRRLVEEFLYPLARL</sequence>
<evidence type="ECO:0000313" key="8">
    <source>
        <dbReference type="EMBL" id="KOS42842.1"/>
    </source>
</evidence>
<dbReference type="GO" id="GO:0019478">
    <property type="term" value="P:D-amino acid catabolic process"/>
    <property type="evidence" value="ECO:0007669"/>
    <property type="project" value="TreeGrafter"/>
</dbReference>
<dbReference type="PANTHER" id="PTHR11530:SF11">
    <property type="entry name" value="D-ASPARTATE OXIDASE"/>
    <property type="match status" value="1"/>
</dbReference>
<dbReference type="EMBL" id="LHQQ01000095">
    <property type="protein sequence ID" value="KOS42842.1"/>
    <property type="molecule type" value="Genomic_DNA"/>
</dbReference>
<comment type="cofactor">
    <cofactor evidence="1 6">
        <name>FAD</name>
        <dbReference type="ChEBI" id="CHEBI:57692"/>
    </cofactor>
</comment>
<evidence type="ECO:0000256" key="4">
    <source>
        <dbReference type="ARBA" id="ARBA00022827"/>
    </source>
</evidence>
<dbReference type="AlphaFoldDB" id="A0A0M9WFG1"/>
<evidence type="ECO:0000259" key="7">
    <source>
        <dbReference type="Pfam" id="PF01266"/>
    </source>
</evidence>
<keyword evidence="3" id="KW-0285">Flavoprotein</keyword>
<comment type="similarity">
    <text evidence="2">Belongs to the DAMOX/DASOX family.</text>
</comment>
<dbReference type="InterPro" id="IPR023209">
    <property type="entry name" value="DAO"/>
</dbReference>
<accession>A0A0M9WFG1</accession>
<organism evidence="8 9">
    <name type="scientific">Penicillium nordicum</name>
    <dbReference type="NCBI Taxonomy" id="229535"/>
    <lineage>
        <taxon>Eukaryota</taxon>
        <taxon>Fungi</taxon>
        <taxon>Dikarya</taxon>
        <taxon>Ascomycota</taxon>
        <taxon>Pezizomycotina</taxon>
        <taxon>Eurotiomycetes</taxon>
        <taxon>Eurotiomycetidae</taxon>
        <taxon>Eurotiales</taxon>
        <taxon>Aspergillaceae</taxon>
        <taxon>Penicillium</taxon>
    </lineage>
</organism>
<dbReference type="STRING" id="229535.A0A0M9WFG1"/>
<feature type="domain" description="FAD dependent oxidoreductase" evidence="7">
    <location>
        <begin position="3"/>
        <end position="323"/>
    </location>
</feature>
<gene>
    <name evidence="8" type="ORF">ACN38_g6285</name>
</gene>
<evidence type="ECO:0000256" key="5">
    <source>
        <dbReference type="ARBA" id="ARBA00023002"/>
    </source>
</evidence>
<evidence type="ECO:0000313" key="9">
    <source>
        <dbReference type="Proteomes" id="UP000037696"/>
    </source>
</evidence>
<dbReference type="SUPFAM" id="SSF54373">
    <property type="entry name" value="FAD-linked reductases, C-terminal domain"/>
    <property type="match status" value="1"/>
</dbReference>
<dbReference type="Gene3D" id="3.40.50.720">
    <property type="entry name" value="NAD(P)-binding Rossmann-like Domain"/>
    <property type="match status" value="1"/>
</dbReference>
<keyword evidence="9" id="KW-1185">Reference proteome</keyword>
<proteinExistence type="inferred from homology"/>
<keyword evidence="5" id="KW-0560">Oxidoreductase</keyword>
<reference evidence="8 9" key="1">
    <citation type="submission" date="2015-08" db="EMBL/GenBank/DDBJ databases">
        <title>Genome sequencing of Penicillium nordicum.</title>
        <authorList>
            <person name="Nguyen H.D."/>
            <person name="Seifert K.A."/>
        </authorList>
    </citation>
    <scope>NUCLEOTIDE SEQUENCE [LARGE SCALE GENOMIC DNA]</scope>
    <source>
        <strain evidence="8 9">DAOMC 185683</strain>
    </source>
</reference>
<dbReference type="Gene3D" id="3.30.9.10">
    <property type="entry name" value="D-Amino Acid Oxidase, subunit A, domain 2"/>
    <property type="match status" value="1"/>
</dbReference>
<dbReference type="GO" id="GO:0003884">
    <property type="term" value="F:D-amino-acid oxidase activity"/>
    <property type="evidence" value="ECO:0007669"/>
    <property type="project" value="InterPro"/>
</dbReference>
<dbReference type="GO" id="GO:0005737">
    <property type="term" value="C:cytoplasm"/>
    <property type="evidence" value="ECO:0007669"/>
    <property type="project" value="TreeGrafter"/>
</dbReference>
<dbReference type="OrthoDB" id="2015447at2759"/>